<proteinExistence type="predicted"/>
<dbReference type="Pfam" id="PF12705">
    <property type="entry name" value="PDDEXK_1"/>
    <property type="match status" value="1"/>
</dbReference>
<evidence type="ECO:0000256" key="9">
    <source>
        <dbReference type="ARBA" id="ARBA00023204"/>
    </source>
</evidence>
<dbReference type="InterPro" id="IPR014016">
    <property type="entry name" value="UvrD-like_ATP-bd"/>
</dbReference>
<evidence type="ECO:0000256" key="10">
    <source>
        <dbReference type="ARBA" id="ARBA00023235"/>
    </source>
</evidence>
<dbReference type="InterPro" id="IPR027417">
    <property type="entry name" value="P-loop_NTPase"/>
</dbReference>
<dbReference type="SUPFAM" id="SSF52540">
    <property type="entry name" value="P-loop containing nucleoside triphosphate hydrolases"/>
    <property type="match status" value="1"/>
</dbReference>
<keyword evidence="3" id="KW-0227">DNA damage</keyword>
<evidence type="ECO:0000256" key="3">
    <source>
        <dbReference type="ARBA" id="ARBA00022763"/>
    </source>
</evidence>
<keyword evidence="10" id="KW-0413">Isomerase</keyword>
<dbReference type="PROSITE" id="PS51217">
    <property type="entry name" value="UVRD_HELICASE_CTER"/>
    <property type="match status" value="1"/>
</dbReference>
<keyword evidence="6" id="KW-0269">Exonuclease</keyword>
<accession>A0ABY1I0F4</accession>
<organism evidence="18 19">
    <name type="scientific">Actinomyces denticolens</name>
    <dbReference type="NCBI Taxonomy" id="52767"/>
    <lineage>
        <taxon>Bacteria</taxon>
        <taxon>Bacillati</taxon>
        <taxon>Actinomycetota</taxon>
        <taxon>Actinomycetes</taxon>
        <taxon>Actinomycetales</taxon>
        <taxon>Actinomycetaceae</taxon>
        <taxon>Actinomyces</taxon>
    </lineage>
</organism>
<evidence type="ECO:0000313" key="18">
    <source>
        <dbReference type="EMBL" id="SHI40908.1"/>
    </source>
</evidence>
<protein>
    <recommendedName>
        <fullName evidence="12">DNA 3'-5' helicase</fullName>
        <ecNumber evidence="12">5.6.2.4</ecNumber>
    </recommendedName>
</protein>
<feature type="region of interest" description="Disordered" evidence="15">
    <location>
        <begin position="1"/>
        <end position="23"/>
    </location>
</feature>
<keyword evidence="5 14" id="KW-0347">Helicase</keyword>
<comment type="catalytic activity">
    <reaction evidence="13">
        <text>ATP + H2O = ADP + phosphate + H(+)</text>
        <dbReference type="Rhea" id="RHEA:13065"/>
        <dbReference type="ChEBI" id="CHEBI:15377"/>
        <dbReference type="ChEBI" id="CHEBI:15378"/>
        <dbReference type="ChEBI" id="CHEBI:30616"/>
        <dbReference type="ChEBI" id="CHEBI:43474"/>
        <dbReference type="ChEBI" id="CHEBI:456216"/>
        <dbReference type="EC" id="5.6.2.4"/>
    </reaction>
</comment>
<evidence type="ECO:0000256" key="13">
    <source>
        <dbReference type="ARBA" id="ARBA00048988"/>
    </source>
</evidence>
<evidence type="ECO:0000256" key="15">
    <source>
        <dbReference type="SAM" id="MobiDB-lite"/>
    </source>
</evidence>
<feature type="region of interest" description="Disordered" evidence="15">
    <location>
        <begin position="528"/>
        <end position="563"/>
    </location>
</feature>
<evidence type="ECO:0000256" key="12">
    <source>
        <dbReference type="ARBA" id="ARBA00034808"/>
    </source>
</evidence>
<keyword evidence="4 14" id="KW-0378">Hydrolase</keyword>
<sequence length="1157" mass="121693">MSEPQTTGRTDQPGPSPQPRLGPRALAEALGLPAPTPEQSRVIAHPLTPLLVVAGAGSGKTATMSQRVVHLVASGAVRPDQVLGLTFTRKATAELASRVSTRLGQLAEAGLLPEAGRADGGAELGEPTISTYNAFAAALVRDHGLGIGVDPDATLITAAGAWQIVDDMLAERATPLPLDPTPTTVRAVLRVDGALSENLLGVEEAAEGLDDLQHLFAGLAGVRGLAGIFKTRAETMATQRALLELAAEYREHKRRHGLVDFGDQIALACRIVEEVPGAARALGEQYPAVLLDEFQDTSVAQTLLLSRLFAGGGVTAVGDPNQAIYGWRGASAGALDSFHARFNPAGTEALAAGADPALATPVLPLSTAWRNDQRILDAANIISAPLRDHGSQPGDAAVERIPVTRLVPRPAAAGLAEGAVNVAFLPDPLAEAGAVAEFMARRWGPRAELAVLSRTRSQLIPIADALQARGIPYEVVGIGGMLGVPEVADLRALITAAADPERGDRLMRLLSAGDIGAADLRALHALARRHTRGPQRPAERRAGTAGPAGGAAPESPVDGREGAPEAPLLTEALEAIARRAEEPGGDGPIEGLSEAGRALALRLARALRRVRAALALPLPDIIDIAEQALDLDIEIAAMGPQRAGRRAVDAFRAVAEQYAADIEAPTPAGFLNWLQVAQSEENGLDAPEPTPEPGAVQLLTMHAAKGLEWDAVAVIGMTETAFPSYRGKAREDGAIAPGSWTSTTEEFPHPLRADAGELPPFGLGALEPPHVDKDDVKDLWKQYTLALGRHAIAEERRLAYVAVTRARHDLLLTGSHFVKTGKTPQHMSRFLAEILRGGGGTSPATPWGAGITEIDDDASNPLHDATASAWWPVEHPAEPGSPRAARIAAARAVDSARRADAPQAGDDPAVPTVPADPLVARWEAEADLLLAERRRAEREVPGVRMPSHLAATSLDRLRADPAAFALDLRRPLPPEPRTAGRLGTVFHDAIAQRLAGRAALIPLTDAGVPDALAPADRKRIERWLATAESLPLLKGHALRATEVERELTVGATTLRCRIDAVFTAPDGSWLIVDWKTGRRRVPVGQLSVYVHAWAASQGMPADRVRAAYAYVDLGEVDELTPADLLPLDAVESLLAPGAAAPGDSLDLDTVEDPSLEP</sequence>
<dbReference type="EC" id="5.6.2.4" evidence="12"/>
<evidence type="ECO:0000256" key="1">
    <source>
        <dbReference type="ARBA" id="ARBA00022722"/>
    </source>
</evidence>
<dbReference type="InterPro" id="IPR014017">
    <property type="entry name" value="DNA_helicase_UvrD-like_C"/>
</dbReference>
<dbReference type="InterPro" id="IPR038726">
    <property type="entry name" value="PDDEXK_AddAB-type"/>
</dbReference>
<gene>
    <name evidence="18" type="ORF">SAMN05216246_10230</name>
</gene>
<dbReference type="PANTHER" id="PTHR11070">
    <property type="entry name" value="UVRD / RECB / PCRA DNA HELICASE FAMILY MEMBER"/>
    <property type="match status" value="1"/>
</dbReference>
<dbReference type="Pfam" id="PF00580">
    <property type="entry name" value="UvrD-helicase"/>
    <property type="match status" value="1"/>
</dbReference>
<dbReference type="InterPro" id="IPR000212">
    <property type="entry name" value="DNA_helicase_UvrD/REP"/>
</dbReference>
<dbReference type="InterPro" id="IPR011604">
    <property type="entry name" value="PDDEXK-like_dom_sf"/>
</dbReference>
<evidence type="ECO:0000256" key="8">
    <source>
        <dbReference type="ARBA" id="ARBA00023125"/>
    </source>
</evidence>
<keyword evidence="1" id="KW-0540">Nuclease</keyword>
<dbReference type="Proteomes" id="UP000184390">
    <property type="component" value="Unassembled WGS sequence"/>
</dbReference>
<evidence type="ECO:0000256" key="4">
    <source>
        <dbReference type="ARBA" id="ARBA00022801"/>
    </source>
</evidence>
<dbReference type="PANTHER" id="PTHR11070:SF55">
    <property type="entry name" value="DNA 3'-5' HELICASE"/>
    <property type="match status" value="1"/>
</dbReference>
<dbReference type="GO" id="GO:0004386">
    <property type="term" value="F:helicase activity"/>
    <property type="evidence" value="ECO:0007669"/>
    <property type="project" value="UniProtKB-KW"/>
</dbReference>
<dbReference type="Pfam" id="PF13361">
    <property type="entry name" value="UvrD_C"/>
    <property type="match status" value="1"/>
</dbReference>
<feature type="binding site" evidence="14">
    <location>
        <begin position="54"/>
        <end position="61"/>
    </location>
    <ligand>
        <name>ATP</name>
        <dbReference type="ChEBI" id="CHEBI:30616"/>
    </ligand>
</feature>
<comment type="catalytic activity">
    <reaction evidence="11">
        <text>Couples ATP hydrolysis with the unwinding of duplex DNA by translocating in the 3'-5' direction.</text>
        <dbReference type="EC" id="5.6.2.4"/>
    </reaction>
</comment>
<reference evidence="18 19" key="1">
    <citation type="submission" date="2016-11" db="EMBL/GenBank/DDBJ databases">
        <authorList>
            <person name="Varghese N."/>
            <person name="Submissions S."/>
        </authorList>
    </citation>
    <scope>NUCLEOTIDE SEQUENCE [LARGE SCALE GENOMIC DNA]</scope>
    <source>
        <strain evidence="18 19">PA</strain>
    </source>
</reference>
<comment type="caution">
    <text evidence="18">The sequence shown here is derived from an EMBL/GenBank/DDBJ whole genome shotgun (WGS) entry which is preliminary data.</text>
</comment>
<keyword evidence="7 14" id="KW-0067">ATP-binding</keyword>
<evidence type="ECO:0000259" key="16">
    <source>
        <dbReference type="PROSITE" id="PS51198"/>
    </source>
</evidence>
<feature type="domain" description="UvrD-like helicase C-terminal" evidence="17">
    <location>
        <begin position="373"/>
        <end position="706"/>
    </location>
</feature>
<name>A0ABY1I0F4_9ACTO</name>
<evidence type="ECO:0000256" key="11">
    <source>
        <dbReference type="ARBA" id="ARBA00034617"/>
    </source>
</evidence>
<feature type="compositionally biased region" description="Polar residues" evidence="15">
    <location>
        <begin position="1"/>
        <end position="10"/>
    </location>
</feature>
<keyword evidence="2 14" id="KW-0547">Nucleotide-binding</keyword>
<dbReference type="Gene3D" id="3.40.50.300">
    <property type="entry name" value="P-loop containing nucleotide triphosphate hydrolases"/>
    <property type="match status" value="4"/>
</dbReference>
<evidence type="ECO:0000256" key="14">
    <source>
        <dbReference type="PROSITE-ProRule" id="PRU00560"/>
    </source>
</evidence>
<dbReference type="Gene3D" id="3.90.320.10">
    <property type="match status" value="1"/>
</dbReference>
<evidence type="ECO:0000259" key="17">
    <source>
        <dbReference type="PROSITE" id="PS51217"/>
    </source>
</evidence>
<dbReference type="Gene3D" id="1.10.486.10">
    <property type="entry name" value="PCRA, domain 4"/>
    <property type="match status" value="1"/>
</dbReference>
<feature type="domain" description="UvrD-like helicase ATP-binding" evidence="16">
    <location>
        <begin position="33"/>
        <end position="372"/>
    </location>
</feature>
<evidence type="ECO:0000256" key="7">
    <source>
        <dbReference type="ARBA" id="ARBA00022840"/>
    </source>
</evidence>
<evidence type="ECO:0000256" key="2">
    <source>
        <dbReference type="ARBA" id="ARBA00022741"/>
    </source>
</evidence>
<evidence type="ECO:0000313" key="19">
    <source>
        <dbReference type="Proteomes" id="UP000184390"/>
    </source>
</evidence>
<keyword evidence="9" id="KW-0234">DNA repair</keyword>
<evidence type="ECO:0000256" key="6">
    <source>
        <dbReference type="ARBA" id="ARBA00022839"/>
    </source>
</evidence>
<evidence type="ECO:0000256" key="5">
    <source>
        <dbReference type="ARBA" id="ARBA00022806"/>
    </source>
</evidence>
<dbReference type="PROSITE" id="PS51198">
    <property type="entry name" value="UVRD_HELICASE_ATP_BIND"/>
    <property type="match status" value="1"/>
</dbReference>
<keyword evidence="8" id="KW-0238">DNA-binding</keyword>
<keyword evidence="19" id="KW-1185">Reference proteome</keyword>
<dbReference type="CDD" id="cd17932">
    <property type="entry name" value="DEXQc_UvrD"/>
    <property type="match status" value="1"/>
</dbReference>
<dbReference type="EMBL" id="FQYL01000002">
    <property type="protein sequence ID" value="SHI40908.1"/>
    <property type="molecule type" value="Genomic_DNA"/>
</dbReference>
<dbReference type="RefSeq" id="WP_073451310.1">
    <property type="nucleotide sequence ID" value="NZ_FQYL01000002.1"/>
</dbReference>